<comment type="caution">
    <text evidence="2">The sequence shown here is derived from an EMBL/GenBank/DDBJ whole genome shotgun (WGS) entry which is preliminary data.</text>
</comment>
<feature type="transmembrane region" description="Helical" evidence="1">
    <location>
        <begin position="12"/>
        <end position="31"/>
    </location>
</feature>
<dbReference type="EMBL" id="JAQIZT010000007">
    <property type="protein sequence ID" value="KAJ6991549.1"/>
    <property type="molecule type" value="Genomic_DNA"/>
</dbReference>
<gene>
    <name evidence="2" type="ORF">NC653_019656</name>
</gene>
<reference evidence="2" key="1">
    <citation type="journal article" date="2023" name="Mol. Ecol. Resour.">
        <title>Chromosome-level genome assembly of a triploid poplar Populus alba 'Berolinensis'.</title>
        <authorList>
            <person name="Chen S."/>
            <person name="Yu Y."/>
            <person name="Wang X."/>
            <person name="Wang S."/>
            <person name="Zhang T."/>
            <person name="Zhou Y."/>
            <person name="He R."/>
            <person name="Meng N."/>
            <person name="Wang Y."/>
            <person name="Liu W."/>
            <person name="Liu Z."/>
            <person name="Liu J."/>
            <person name="Guo Q."/>
            <person name="Huang H."/>
            <person name="Sederoff R.R."/>
            <person name="Wang G."/>
            <person name="Qu G."/>
            <person name="Chen S."/>
        </authorList>
    </citation>
    <scope>NUCLEOTIDE SEQUENCE</scope>
    <source>
        <strain evidence="2">SC-2020</strain>
    </source>
</reference>
<evidence type="ECO:0000313" key="2">
    <source>
        <dbReference type="EMBL" id="KAJ6991549.1"/>
    </source>
</evidence>
<evidence type="ECO:0000256" key="1">
    <source>
        <dbReference type="SAM" id="Phobius"/>
    </source>
</evidence>
<sequence>MYTEIQIFETPSLSLVSVEVNIAAIIGYMTLMKRVESQSFLHTNTYSLGLRRNMKGVGKKKIQGELSIRQLIQHF</sequence>
<keyword evidence="1" id="KW-0472">Membrane</keyword>
<accession>A0AAD6VXZ6</accession>
<keyword evidence="3" id="KW-1185">Reference proteome</keyword>
<dbReference type="Proteomes" id="UP001164929">
    <property type="component" value="Chromosome 7"/>
</dbReference>
<protein>
    <submittedName>
        <fullName evidence="2">Uncharacterized protein</fullName>
    </submittedName>
</protein>
<organism evidence="2 3">
    <name type="scientific">Populus alba x Populus x berolinensis</name>
    <dbReference type="NCBI Taxonomy" id="444605"/>
    <lineage>
        <taxon>Eukaryota</taxon>
        <taxon>Viridiplantae</taxon>
        <taxon>Streptophyta</taxon>
        <taxon>Embryophyta</taxon>
        <taxon>Tracheophyta</taxon>
        <taxon>Spermatophyta</taxon>
        <taxon>Magnoliopsida</taxon>
        <taxon>eudicotyledons</taxon>
        <taxon>Gunneridae</taxon>
        <taxon>Pentapetalae</taxon>
        <taxon>rosids</taxon>
        <taxon>fabids</taxon>
        <taxon>Malpighiales</taxon>
        <taxon>Salicaceae</taxon>
        <taxon>Saliceae</taxon>
        <taxon>Populus</taxon>
    </lineage>
</organism>
<keyword evidence="1" id="KW-0812">Transmembrane</keyword>
<keyword evidence="1" id="KW-1133">Transmembrane helix</keyword>
<proteinExistence type="predicted"/>
<evidence type="ECO:0000313" key="3">
    <source>
        <dbReference type="Proteomes" id="UP001164929"/>
    </source>
</evidence>
<dbReference type="AlphaFoldDB" id="A0AAD6VXZ6"/>
<name>A0AAD6VXZ6_9ROSI</name>